<gene>
    <name evidence="1" type="ORF">MML48_8g00003415</name>
</gene>
<protein>
    <submittedName>
        <fullName evidence="1">L1 transposable element-related</fullName>
    </submittedName>
</protein>
<evidence type="ECO:0000313" key="2">
    <source>
        <dbReference type="Proteomes" id="UP001056778"/>
    </source>
</evidence>
<accession>A0ACB9STI5</accession>
<comment type="caution">
    <text evidence="1">The sequence shown here is derived from an EMBL/GenBank/DDBJ whole genome shotgun (WGS) entry which is preliminary data.</text>
</comment>
<dbReference type="EMBL" id="CM043022">
    <property type="protein sequence ID" value="KAI4456721.1"/>
    <property type="molecule type" value="Genomic_DNA"/>
</dbReference>
<keyword evidence="2" id="KW-1185">Reference proteome</keyword>
<organism evidence="1 2">
    <name type="scientific">Holotrichia oblita</name>
    <name type="common">Chafer beetle</name>
    <dbReference type="NCBI Taxonomy" id="644536"/>
    <lineage>
        <taxon>Eukaryota</taxon>
        <taxon>Metazoa</taxon>
        <taxon>Ecdysozoa</taxon>
        <taxon>Arthropoda</taxon>
        <taxon>Hexapoda</taxon>
        <taxon>Insecta</taxon>
        <taxon>Pterygota</taxon>
        <taxon>Neoptera</taxon>
        <taxon>Endopterygota</taxon>
        <taxon>Coleoptera</taxon>
        <taxon>Polyphaga</taxon>
        <taxon>Scarabaeiformia</taxon>
        <taxon>Scarabaeidae</taxon>
        <taxon>Melolonthinae</taxon>
        <taxon>Holotrichia</taxon>
    </lineage>
</organism>
<name>A0ACB9STI5_HOLOL</name>
<proteinExistence type="predicted"/>
<sequence>MPSNERITRSTIDDDVLIKKLIEKVLSSDILRKELLSKIRSEIIAEYQEELQALNEKVVQLEANLAASRNEMKKHTDELEQYSRRNNVRIFGVPEDRNENTGTVVSNFCKEKLHLDISPQLMDSCHRLPGKESLHRPIIVKFVSHATKLAVLNKKKELKGTKLVIREDLTKTRNFLLKEAAKKFGSRSVWSNNGKVFAKVDKRITIITSLSDII</sequence>
<dbReference type="Proteomes" id="UP001056778">
    <property type="component" value="Chromosome 8"/>
</dbReference>
<reference evidence="1" key="1">
    <citation type="submission" date="2022-04" db="EMBL/GenBank/DDBJ databases">
        <title>Chromosome-scale genome assembly of Holotrichia oblita Faldermann.</title>
        <authorList>
            <person name="Rongchong L."/>
        </authorList>
    </citation>
    <scope>NUCLEOTIDE SEQUENCE</scope>
    <source>
        <strain evidence="1">81SQS9</strain>
    </source>
</reference>
<evidence type="ECO:0000313" key="1">
    <source>
        <dbReference type="EMBL" id="KAI4456721.1"/>
    </source>
</evidence>